<dbReference type="EC" id="1.7.99.4" evidence="2"/>
<feature type="domain" description="Molybdopterin oxidoreductase" evidence="1">
    <location>
        <begin position="3"/>
        <end position="126"/>
    </location>
</feature>
<dbReference type="GO" id="GO:0016491">
    <property type="term" value="F:oxidoreductase activity"/>
    <property type="evidence" value="ECO:0007669"/>
    <property type="project" value="UniProtKB-KW"/>
</dbReference>
<organism evidence="2 3">
    <name type="scientific">Staphylococcus gallinarum</name>
    <dbReference type="NCBI Taxonomy" id="1293"/>
    <lineage>
        <taxon>Bacteria</taxon>
        <taxon>Bacillati</taxon>
        <taxon>Bacillota</taxon>
        <taxon>Bacilli</taxon>
        <taxon>Bacillales</taxon>
        <taxon>Staphylococcaceae</taxon>
        <taxon>Staphylococcus</taxon>
    </lineage>
</organism>
<dbReference type="Gene3D" id="3.40.50.12440">
    <property type="match status" value="1"/>
</dbReference>
<dbReference type="GO" id="GO:0016020">
    <property type="term" value="C:membrane"/>
    <property type="evidence" value="ECO:0007669"/>
    <property type="project" value="TreeGrafter"/>
</dbReference>
<protein>
    <submittedName>
        <fullName evidence="2">Respiratory nitrate reductase alpha chain</fullName>
        <ecNumber evidence="2">1.7.99.4</ecNumber>
    </submittedName>
</protein>
<gene>
    <name evidence="2" type="primary">narG_4</name>
    <name evidence="2" type="ORF">NCTC12195_04264</name>
</gene>
<evidence type="ECO:0000313" key="3">
    <source>
        <dbReference type="Proteomes" id="UP000255277"/>
    </source>
</evidence>
<sequence>MLSYASGARFISLLGGEMLSFYDWYADLPPASPQIWGEQTDVPESSDWYNASYIIMWGSNVPLTRTPDAHFMTEVRYKGTKVVSVAPDYAENVKFADNWLSPNPGTDAAVAQAMTHVILQEFYIDNPNERFINYSKQYTDMPFVIMLDKDDKGYKAGRFFTGK</sequence>
<accession>A0A380FKI3</accession>
<dbReference type="InterPro" id="IPR006656">
    <property type="entry name" value="Mopterin_OxRdtase"/>
</dbReference>
<evidence type="ECO:0000259" key="1">
    <source>
        <dbReference type="Pfam" id="PF00384"/>
    </source>
</evidence>
<evidence type="ECO:0000313" key="2">
    <source>
        <dbReference type="EMBL" id="SUM34737.1"/>
    </source>
</evidence>
<name>A0A380FKI3_STAGA</name>
<dbReference type="EMBL" id="UHDK01000001">
    <property type="protein sequence ID" value="SUM34737.1"/>
    <property type="molecule type" value="Genomic_DNA"/>
</dbReference>
<dbReference type="PANTHER" id="PTHR43105:SF2">
    <property type="entry name" value="RESPIRATORY NITRATE REDUCTASE 2 ALPHA CHAIN"/>
    <property type="match status" value="1"/>
</dbReference>
<dbReference type="InterPro" id="IPR050123">
    <property type="entry name" value="Prok_molybdopt-oxidoreductase"/>
</dbReference>
<keyword evidence="2" id="KW-0560">Oxidoreductase</keyword>
<dbReference type="Pfam" id="PF00384">
    <property type="entry name" value="Molybdopterin"/>
    <property type="match status" value="1"/>
</dbReference>
<dbReference type="AlphaFoldDB" id="A0A380FKI3"/>
<proteinExistence type="predicted"/>
<dbReference type="Proteomes" id="UP000255277">
    <property type="component" value="Unassembled WGS sequence"/>
</dbReference>
<dbReference type="PANTHER" id="PTHR43105">
    <property type="entry name" value="RESPIRATORY NITRATE REDUCTASE"/>
    <property type="match status" value="1"/>
</dbReference>
<dbReference type="SUPFAM" id="SSF53706">
    <property type="entry name" value="Formate dehydrogenase/DMSO reductase, domains 1-3"/>
    <property type="match status" value="1"/>
</dbReference>
<reference evidence="2 3" key="1">
    <citation type="submission" date="2018-06" db="EMBL/GenBank/DDBJ databases">
        <authorList>
            <consortium name="Pathogen Informatics"/>
            <person name="Doyle S."/>
        </authorList>
    </citation>
    <scope>NUCLEOTIDE SEQUENCE [LARGE SCALE GENOMIC DNA]</scope>
    <source>
        <strain evidence="2 3">NCTC12195</strain>
    </source>
</reference>